<reference evidence="2 3" key="1">
    <citation type="submission" date="2016-02" db="EMBL/GenBank/DDBJ databases">
        <title>Biosynthesis of antibiotic leucinostatins and their inhibition on Phytophthora in bio-control Purpureocillium lilacinum.</title>
        <authorList>
            <person name="Wang G."/>
            <person name="Liu Z."/>
            <person name="Lin R."/>
            <person name="Li E."/>
            <person name="Mao Z."/>
            <person name="Ling J."/>
            <person name="Yin W."/>
            <person name="Xie B."/>
        </authorList>
    </citation>
    <scope>NUCLEOTIDE SEQUENCE [LARGE SCALE GENOMIC DNA]</scope>
    <source>
        <strain evidence="1">PLBJ-1</strain>
        <strain evidence="2">PLFJ-1</strain>
    </source>
</reference>
<accession>A0A179H1D5</accession>
<evidence type="ECO:0000313" key="1">
    <source>
        <dbReference type="EMBL" id="OAQ76048.1"/>
    </source>
</evidence>
<sequence>MHVRRAPCARARSRRAVVDPARAMGRGEFHRREDHVSCAEARIRAKRRKEKKQGSALLKQSREFFASGVPALGRKKRFEGHLKRRQELRQTTWSLLPRCW</sequence>
<organism evidence="2 3">
    <name type="scientific">Purpureocillium lilacinum</name>
    <name type="common">Paecilomyces lilacinus</name>
    <dbReference type="NCBI Taxonomy" id="33203"/>
    <lineage>
        <taxon>Eukaryota</taxon>
        <taxon>Fungi</taxon>
        <taxon>Dikarya</taxon>
        <taxon>Ascomycota</taxon>
        <taxon>Pezizomycotina</taxon>
        <taxon>Sordariomycetes</taxon>
        <taxon>Hypocreomycetidae</taxon>
        <taxon>Hypocreales</taxon>
        <taxon>Ophiocordycipitaceae</taxon>
        <taxon>Purpureocillium</taxon>
    </lineage>
</organism>
<dbReference type="AlphaFoldDB" id="A0A179H1D5"/>
<dbReference type="Proteomes" id="UP000078240">
    <property type="component" value="Unassembled WGS sequence"/>
</dbReference>
<evidence type="ECO:0000313" key="3">
    <source>
        <dbReference type="Proteomes" id="UP000078340"/>
    </source>
</evidence>
<dbReference type="EMBL" id="LSBI01000008">
    <property type="protein sequence ID" value="OAQ83199.1"/>
    <property type="molecule type" value="Genomic_DNA"/>
</dbReference>
<dbReference type="EMBL" id="LSBH01000007">
    <property type="protein sequence ID" value="OAQ76048.1"/>
    <property type="molecule type" value="Genomic_DNA"/>
</dbReference>
<comment type="caution">
    <text evidence="2">The sequence shown here is derived from an EMBL/GenBank/DDBJ whole genome shotgun (WGS) entry which is preliminary data.</text>
</comment>
<protein>
    <submittedName>
        <fullName evidence="2">Uncharacterized protein</fullName>
    </submittedName>
</protein>
<proteinExistence type="predicted"/>
<evidence type="ECO:0000313" key="2">
    <source>
        <dbReference type="EMBL" id="OAQ83199.1"/>
    </source>
</evidence>
<dbReference type="Proteomes" id="UP000078340">
    <property type="component" value="Unassembled WGS sequence"/>
</dbReference>
<name>A0A179H1D5_PURLI</name>
<gene>
    <name evidence="1" type="ORF">VFPBJ_08408</name>
    <name evidence="2" type="ORF">VFPFJ_09002</name>
</gene>